<dbReference type="Gene3D" id="3.40.50.300">
    <property type="entry name" value="P-loop containing nucleotide triphosphate hydrolases"/>
    <property type="match status" value="2"/>
</dbReference>
<dbReference type="EC" id="5.6.2.4" evidence="9"/>
<evidence type="ECO:0000256" key="10">
    <source>
        <dbReference type="ARBA" id="ARBA00048988"/>
    </source>
</evidence>
<evidence type="ECO:0000256" key="4">
    <source>
        <dbReference type="ARBA" id="ARBA00022806"/>
    </source>
</evidence>
<dbReference type="SUPFAM" id="SSF52540">
    <property type="entry name" value="P-loop containing nucleoside triphosphate hydrolases"/>
    <property type="match status" value="1"/>
</dbReference>
<dbReference type="PANTHER" id="PTHR11070">
    <property type="entry name" value="UVRD / RECB / PCRA DNA HELICASE FAMILY MEMBER"/>
    <property type="match status" value="1"/>
</dbReference>
<evidence type="ECO:0000256" key="8">
    <source>
        <dbReference type="ARBA" id="ARBA00034617"/>
    </source>
</evidence>
<evidence type="ECO:0000256" key="5">
    <source>
        <dbReference type="ARBA" id="ARBA00022840"/>
    </source>
</evidence>
<keyword evidence="7" id="KW-0413">Isomerase</keyword>
<evidence type="ECO:0000256" key="2">
    <source>
        <dbReference type="ARBA" id="ARBA00022741"/>
    </source>
</evidence>
<feature type="domain" description="UvrD-like helicase ATP-binding" evidence="12">
    <location>
        <begin position="7"/>
        <end position="293"/>
    </location>
</feature>
<evidence type="ECO:0000259" key="12">
    <source>
        <dbReference type="PROSITE" id="PS51198"/>
    </source>
</evidence>
<organism evidence="14 15">
    <name type="scientific">Candidatus Yanofskybacteria bacterium GW2011_GWD1_39_16</name>
    <dbReference type="NCBI Taxonomy" id="1619030"/>
    <lineage>
        <taxon>Bacteria</taxon>
        <taxon>Candidatus Yanofskyibacteriota</taxon>
    </lineage>
</organism>
<dbReference type="PROSITE" id="PS51198">
    <property type="entry name" value="UVRD_HELICASE_ATP_BIND"/>
    <property type="match status" value="1"/>
</dbReference>
<dbReference type="GO" id="GO:0005524">
    <property type="term" value="F:ATP binding"/>
    <property type="evidence" value="ECO:0007669"/>
    <property type="project" value="UniProtKB-UniRule"/>
</dbReference>
<evidence type="ECO:0000256" key="11">
    <source>
        <dbReference type="PROSITE-ProRule" id="PRU00560"/>
    </source>
</evidence>
<keyword evidence="6" id="KW-0238">DNA-binding</keyword>
<dbReference type="GO" id="GO:0033202">
    <property type="term" value="C:DNA helicase complex"/>
    <property type="evidence" value="ECO:0007669"/>
    <property type="project" value="TreeGrafter"/>
</dbReference>
<dbReference type="InterPro" id="IPR014016">
    <property type="entry name" value="UvrD-like_ATP-bd"/>
</dbReference>
<evidence type="ECO:0000256" key="7">
    <source>
        <dbReference type="ARBA" id="ARBA00023235"/>
    </source>
</evidence>
<evidence type="ECO:0000313" key="14">
    <source>
        <dbReference type="EMBL" id="KKR09623.1"/>
    </source>
</evidence>
<dbReference type="GO" id="GO:0005829">
    <property type="term" value="C:cytosol"/>
    <property type="evidence" value="ECO:0007669"/>
    <property type="project" value="TreeGrafter"/>
</dbReference>
<keyword evidence="2 11" id="KW-0547">Nucleotide-binding</keyword>
<keyword evidence="3 11" id="KW-0378">Hydrolase</keyword>
<dbReference type="EMBL" id="LBWL01000001">
    <property type="protein sequence ID" value="KKR09623.1"/>
    <property type="molecule type" value="Genomic_DNA"/>
</dbReference>
<feature type="binding site" evidence="11">
    <location>
        <begin position="28"/>
        <end position="35"/>
    </location>
    <ligand>
        <name>ATP</name>
        <dbReference type="ChEBI" id="CHEBI:30616"/>
    </ligand>
</feature>
<evidence type="ECO:0000313" key="15">
    <source>
        <dbReference type="Proteomes" id="UP000033996"/>
    </source>
</evidence>
<protein>
    <recommendedName>
        <fullName evidence="9">DNA 3'-5' helicase</fullName>
        <ecNumber evidence="9">5.6.2.4</ecNumber>
    </recommendedName>
</protein>
<evidence type="ECO:0000259" key="13">
    <source>
        <dbReference type="PROSITE" id="PS51217"/>
    </source>
</evidence>
<dbReference type="GO" id="GO:0016787">
    <property type="term" value="F:hydrolase activity"/>
    <property type="evidence" value="ECO:0007669"/>
    <property type="project" value="UniProtKB-UniRule"/>
</dbReference>
<evidence type="ECO:0000256" key="1">
    <source>
        <dbReference type="ARBA" id="ARBA00009922"/>
    </source>
</evidence>
<keyword evidence="4 11" id="KW-0347">Helicase</keyword>
<comment type="catalytic activity">
    <reaction evidence="8">
        <text>Couples ATP hydrolysis with the unwinding of duplex DNA by translocating in the 3'-5' direction.</text>
        <dbReference type="EC" id="5.6.2.4"/>
    </reaction>
</comment>
<gene>
    <name evidence="14" type="ORF">UT35_C0001G0020</name>
</gene>
<dbReference type="Gene3D" id="1.10.10.160">
    <property type="match status" value="1"/>
</dbReference>
<dbReference type="Gene3D" id="1.10.486.10">
    <property type="entry name" value="PCRA, domain 4"/>
    <property type="match status" value="1"/>
</dbReference>
<dbReference type="AlphaFoldDB" id="A0A837I0E3"/>
<dbReference type="PANTHER" id="PTHR11070:SF2">
    <property type="entry name" value="ATP-DEPENDENT DNA HELICASE SRS2"/>
    <property type="match status" value="1"/>
</dbReference>
<dbReference type="CDD" id="cd18807">
    <property type="entry name" value="SF1_C_UvrD"/>
    <property type="match status" value="1"/>
</dbReference>
<dbReference type="GO" id="GO:0003677">
    <property type="term" value="F:DNA binding"/>
    <property type="evidence" value="ECO:0007669"/>
    <property type="project" value="UniProtKB-KW"/>
</dbReference>
<dbReference type="Pfam" id="PF00580">
    <property type="entry name" value="UvrD-helicase"/>
    <property type="match status" value="1"/>
</dbReference>
<comment type="catalytic activity">
    <reaction evidence="10">
        <text>ATP + H2O = ADP + phosphate + H(+)</text>
        <dbReference type="Rhea" id="RHEA:13065"/>
        <dbReference type="ChEBI" id="CHEBI:15377"/>
        <dbReference type="ChEBI" id="CHEBI:15378"/>
        <dbReference type="ChEBI" id="CHEBI:30616"/>
        <dbReference type="ChEBI" id="CHEBI:43474"/>
        <dbReference type="ChEBI" id="CHEBI:456216"/>
        <dbReference type="EC" id="5.6.2.4"/>
    </reaction>
</comment>
<feature type="domain" description="UvrD-like helicase C-terminal" evidence="13">
    <location>
        <begin position="294"/>
        <end position="570"/>
    </location>
</feature>
<dbReference type="GO" id="GO:0043138">
    <property type="term" value="F:3'-5' DNA helicase activity"/>
    <property type="evidence" value="ECO:0007669"/>
    <property type="project" value="UniProtKB-EC"/>
</dbReference>
<dbReference type="InterPro" id="IPR014017">
    <property type="entry name" value="DNA_helicase_UvrD-like_C"/>
</dbReference>
<name>A0A837I0E3_9BACT</name>
<proteinExistence type="inferred from homology"/>
<dbReference type="InterPro" id="IPR027417">
    <property type="entry name" value="P-loop_NTPase"/>
</dbReference>
<dbReference type="PROSITE" id="PS51217">
    <property type="entry name" value="UVRD_HELICASE_CTER"/>
    <property type="match status" value="1"/>
</dbReference>
<dbReference type="GO" id="GO:0000725">
    <property type="term" value="P:recombinational repair"/>
    <property type="evidence" value="ECO:0007669"/>
    <property type="project" value="TreeGrafter"/>
</dbReference>
<dbReference type="InterPro" id="IPR013986">
    <property type="entry name" value="DExx_box_DNA_helicase_dom_sf"/>
</dbReference>
<comment type="similarity">
    <text evidence="1">Belongs to the helicase family. UvrD subfamily.</text>
</comment>
<accession>A0A837I0E3</accession>
<evidence type="ECO:0000256" key="9">
    <source>
        <dbReference type="ARBA" id="ARBA00034808"/>
    </source>
</evidence>
<keyword evidence="5 11" id="KW-0067">ATP-binding</keyword>
<evidence type="ECO:0000256" key="6">
    <source>
        <dbReference type="ARBA" id="ARBA00023125"/>
    </source>
</evidence>
<comment type="caution">
    <text evidence="14">The sequence shown here is derived from an EMBL/GenBank/DDBJ whole genome shotgun (WGS) entry which is preliminary data.</text>
</comment>
<sequence length="667" mass="77100">MNDKIFKGLNDQQTRAVKIVDGPVLVISGPGAGKTKCLTHRIAHLIKNGVHPENILAVTFTNKAAEEMRSRVAHILDRKYDPTKNNYFMPGMPLLGTFHSVCLRILRKEIEHLGYGPNFIVLDSDEQTSLVKKIMSAQEIDVKKFNPRAILSKISRLKTDLTSPEDVPRSDFYMNLVSRIYKTYQSELRRLNAVDFDDLIVLTVRLFQRQPDILEHYQNIWRYILVDEYQDTSHDQYMLLKLLSKKHGNLFCIGDDAQSIYQFRKADIRNILNFQKDYPQAQVVLLEQNYRSTKNIIAAAQEIISNNQGQIQKSLWTDNDGGEKVLIKEILNERREASFVVNKLRELEREAYRLKDCAILYRTHAQSRAIEEALISNAVPYQIVGGVKFYARKEIRDVLAYLKIIVNPSDVLSFERIINIPPRGIGEIGLKKILSMDRNDVSKALDKAIGDDDLPKKKIESLKIFRLLLIKIHEAAEQEKLSKVIQFIIEKTDYENYLKGLASRVQYENTEDRMENLKELLTVAKRYDNDEDKLSALSHFLEDIALLQDTDDLLKAENRVTLMTMHASKGLEYPVIFMVGLEEGLFPQNRAITNPIELEEERRLCYVAITRAKERLFITHTRFRNIFGSLEVNLPSRFIAELPSHATSYNADNTNYYDEDTEEKIFY</sequence>
<evidence type="ECO:0000256" key="3">
    <source>
        <dbReference type="ARBA" id="ARBA00022801"/>
    </source>
</evidence>
<dbReference type="CDD" id="cd17932">
    <property type="entry name" value="DEXQc_UvrD"/>
    <property type="match status" value="1"/>
</dbReference>
<dbReference type="Pfam" id="PF13361">
    <property type="entry name" value="UvrD_C"/>
    <property type="match status" value="1"/>
</dbReference>
<dbReference type="InterPro" id="IPR000212">
    <property type="entry name" value="DNA_helicase_UvrD/REP"/>
</dbReference>
<dbReference type="Proteomes" id="UP000033996">
    <property type="component" value="Unassembled WGS sequence"/>
</dbReference>
<reference evidence="14 15" key="1">
    <citation type="journal article" date="2015" name="Nature">
        <title>rRNA introns, odd ribosomes, and small enigmatic genomes across a large radiation of phyla.</title>
        <authorList>
            <person name="Brown C.T."/>
            <person name="Hug L.A."/>
            <person name="Thomas B.C."/>
            <person name="Sharon I."/>
            <person name="Castelle C.J."/>
            <person name="Singh A."/>
            <person name="Wilkins M.J."/>
            <person name="Williams K.H."/>
            <person name="Banfield J.F."/>
        </authorList>
    </citation>
    <scope>NUCLEOTIDE SEQUENCE [LARGE SCALE GENOMIC DNA]</scope>
</reference>